<accession>G3IRE0</accession>
<organism evidence="1 2">
    <name type="scientific">Methylobacter tundripaludum (strain ATCC BAA-1195 / DSM 17260 / SV96)</name>
    <dbReference type="NCBI Taxonomy" id="697282"/>
    <lineage>
        <taxon>Bacteria</taxon>
        <taxon>Pseudomonadati</taxon>
        <taxon>Pseudomonadota</taxon>
        <taxon>Gammaproteobacteria</taxon>
        <taxon>Methylococcales</taxon>
        <taxon>Methylococcaceae</taxon>
        <taxon>Methylobacter</taxon>
    </lineage>
</organism>
<evidence type="ECO:0000313" key="2">
    <source>
        <dbReference type="Proteomes" id="UP000004664"/>
    </source>
</evidence>
<dbReference type="STRING" id="697282.Mettu_0952"/>
<dbReference type="EMBL" id="JH109152">
    <property type="protein sequence ID" value="EGW22151.1"/>
    <property type="molecule type" value="Genomic_DNA"/>
</dbReference>
<evidence type="ECO:0008006" key="3">
    <source>
        <dbReference type="Google" id="ProtNLM"/>
    </source>
</evidence>
<dbReference type="Proteomes" id="UP000004664">
    <property type="component" value="Unassembled WGS sequence"/>
</dbReference>
<keyword evidence="2" id="KW-1185">Reference proteome</keyword>
<dbReference type="HOGENOM" id="CLU_200209_0_0_6"/>
<proteinExistence type="predicted"/>
<evidence type="ECO:0000313" key="1">
    <source>
        <dbReference type="EMBL" id="EGW22151.1"/>
    </source>
</evidence>
<reference evidence="1 2" key="1">
    <citation type="submission" date="2011-06" db="EMBL/GenBank/DDBJ databases">
        <title>Genomic sequence of Methylobacter tundripaludum SV96.</title>
        <authorList>
            <consortium name="US DOE Joint Genome Institute"/>
            <person name="Lucas S."/>
            <person name="Han J."/>
            <person name="Lapidus A."/>
            <person name="Cheng J.-F."/>
            <person name="Goodwin L."/>
            <person name="Pitluck S."/>
            <person name="Held B."/>
            <person name="Detter J.C."/>
            <person name="Han C."/>
            <person name="Tapia R."/>
            <person name="Land M."/>
            <person name="Hauser L."/>
            <person name="Kyrpides N."/>
            <person name="Ivanova N."/>
            <person name="Ovchinnikova G."/>
            <person name="Pagani I."/>
            <person name="Klotz M.G."/>
            <person name="Dispirito A.A."/>
            <person name="Murrell J.C."/>
            <person name="Dunfield P."/>
            <person name="Kalyuzhnaya M.G."/>
            <person name="Svenning M."/>
            <person name="Trotsenko Y.A."/>
            <person name="Stein L.Y."/>
            <person name="Woyke T."/>
        </authorList>
    </citation>
    <scope>NUCLEOTIDE SEQUENCE [LARGE SCALE GENOMIC DNA]</scope>
    <source>
        <strain evidence="2">ATCC BAA-1195 / DSM 17260 / SV96</strain>
    </source>
</reference>
<dbReference type="RefSeq" id="WP_006890126.1">
    <property type="nucleotide sequence ID" value="NZ_JH109152.1"/>
</dbReference>
<dbReference type="OrthoDB" id="5574012at2"/>
<protein>
    <recommendedName>
        <fullName evidence="3">GpW protein</fullName>
    </recommendedName>
</protein>
<dbReference type="NCBIfam" id="NF047331">
    <property type="entry name" value="phage_HTJ"/>
    <property type="match status" value="1"/>
</dbReference>
<gene>
    <name evidence="1" type="ORF">Mettu_0952</name>
</gene>
<name>G3IRE0_METTV</name>
<dbReference type="AlphaFoldDB" id="G3IRE0"/>
<sequence>MAYTQTQLDALETAIAQGALSVQFGERKITYHSLAEMERLRNTMRSELGVATPAAARARIINIPTGKGL</sequence>